<feature type="transmembrane region" description="Helical" evidence="9">
    <location>
        <begin position="298"/>
        <end position="315"/>
    </location>
</feature>
<feature type="transmembrane region" description="Helical" evidence="9">
    <location>
        <begin position="128"/>
        <end position="154"/>
    </location>
</feature>
<feature type="transmembrane region" description="Helical" evidence="9">
    <location>
        <begin position="219"/>
        <end position="237"/>
    </location>
</feature>
<dbReference type="GO" id="GO:0035673">
    <property type="term" value="F:oligopeptide transmembrane transporter activity"/>
    <property type="evidence" value="ECO:0007669"/>
    <property type="project" value="InterPro"/>
</dbReference>
<dbReference type="PANTHER" id="PTHR22601">
    <property type="entry name" value="ISP4 LIKE PROTEIN"/>
    <property type="match status" value="1"/>
</dbReference>
<dbReference type="Pfam" id="PF03169">
    <property type="entry name" value="OPT"/>
    <property type="match status" value="1"/>
</dbReference>
<dbReference type="AlphaFoldDB" id="A0A1X2GHA9"/>
<evidence type="ECO:0000256" key="6">
    <source>
        <dbReference type="ARBA" id="ARBA00022927"/>
    </source>
</evidence>
<dbReference type="InterPro" id="IPR004648">
    <property type="entry name" value="Oligpept_transpt"/>
</dbReference>
<evidence type="ECO:0000313" key="11">
    <source>
        <dbReference type="Proteomes" id="UP000242146"/>
    </source>
</evidence>
<accession>A0A1X2GHA9</accession>
<feature type="transmembrane region" description="Helical" evidence="9">
    <location>
        <begin position="160"/>
        <end position="181"/>
    </location>
</feature>
<reference evidence="10 11" key="1">
    <citation type="submission" date="2016-07" db="EMBL/GenBank/DDBJ databases">
        <title>Pervasive Adenine N6-methylation of Active Genes in Fungi.</title>
        <authorList>
            <consortium name="DOE Joint Genome Institute"/>
            <person name="Mondo S.J."/>
            <person name="Dannebaum R.O."/>
            <person name="Kuo R.C."/>
            <person name="Labutti K."/>
            <person name="Haridas S."/>
            <person name="Kuo A."/>
            <person name="Salamov A."/>
            <person name="Ahrendt S.R."/>
            <person name="Lipzen A."/>
            <person name="Sullivan W."/>
            <person name="Andreopoulos W.B."/>
            <person name="Clum A."/>
            <person name="Lindquist E."/>
            <person name="Daum C."/>
            <person name="Ramamoorthy G.K."/>
            <person name="Gryganskyi A."/>
            <person name="Culley D."/>
            <person name="Magnuson J.K."/>
            <person name="James T.Y."/>
            <person name="O'Malley M.A."/>
            <person name="Stajich J.E."/>
            <person name="Spatafora J.W."/>
            <person name="Visel A."/>
            <person name="Grigoriev I.V."/>
        </authorList>
    </citation>
    <scope>NUCLEOTIDE SEQUENCE [LARGE SCALE GENOMIC DNA]</scope>
    <source>
        <strain evidence="10 11">NRRL 3301</strain>
    </source>
</reference>
<feature type="transmembrane region" description="Helical" evidence="9">
    <location>
        <begin position="65"/>
        <end position="83"/>
    </location>
</feature>
<dbReference type="InterPro" id="IPR004813">
    <property type="entry name" value="OPT"/>
</dbReference>
<keyword evidence="7 9" id="KW-1133">Transmembrane helix</keyword>
<comment type="subcellular location">
    <subcellularLocation>
        <location evidence="1">Membrane</location>
        <topology evidence="1">Multi-pass membrane protein</topology>
    </subcellularLocation>
</comment>
<keyword evidence="3" id="KW-0813">Transport</keyword>
<evidence type="ECO:0000256" key="5">
    <source>
        <dbReference type="ARBA" id="ARBA00022856"/>
    </source>
</evidence>
<dbReference type="NCBIfam" id="TIGR00727">
    <property type="entry name" value="ISP4_OPT"/>
    <property type="match status" value="1"/>
</dbReference>
<dbReference type="Proteomes" id="UP000242146">
    <property type="component" value="Unassembled WGS sequence"/>
</dbReference>
<proteinExistence type="inferred from homology"/>
<evidence type="ECO:0000256" key="7">
    <source>
        <dbReference type="ARBA" id="ARBA00022989"/>
    </source>
</evidence>
<feature type="transmembrane region" description="Helical" evidence="9">
    <location>
        <begin position="373"/>
        <end position="393"/>
    </location>
</feature>
<feature type="transmembrane region" description="Helical" evidence="9">
    <location>
        <begin position="89"/>
        <end position="107"/>
    </location>
</feature>
<dbReference type="OrthoDB" id="9986677at2759"/>
<comment type="caution">
    <text evidence="10">The sequence shown here is derived from an EMBL/GenBank/DDBJ whole genome shotgun (WGS) entry which is preliminary data.</text>
</comment>
<name>A0A1X2GHA9_9FUNG</name>
<organism evidence="10 11">
    <name type="scientific">Hesseltinella vesiculosa</name>
    <dbReference type="NCBI Taxonomy" id="101127"/>
    <lineage>
        <taxon>Eukaryota</taxon>
        <taxon>Fungi</taxon>
        <taxon>Fungi incertae sedis</taxon>
        <taxon>Mucoromycota</taxon>
        <taxon>Mucoromycotina</taxon>
        <taxon>Mucoromycetes</taxon>
        <taxon>Mucorales</taxon>
        <taxon>Cunninghamellaceae</taxon>
        <taxon>Hesseltinella</taxon>
    </lineage>
</organism>
<dbReference type="EMBL" id="MCGT01000015">
    <property type="protein sequence ID" value="ORX53662.1"/>
    <property type="molecule type" value="Genomic_DNA"/>
</dbReference>
<gene>
    <name evidence="10" type="ORF">DM01DRAFT_323858</name>
</gene>
<evidence type="ECO:0000256" key="2">
    <source>
        <dbReference type="ARBA" id="ARBA00008807"/>
    </source>
</evidence>
<dbReference type="NCBIfam" id="TIGR00728">
    <property type="entry name" value="OPT_sfam"/>
    <property type="match status" value="1"/>
</dbReference>
<keyword evidence="11" id="KW-1185">Reference proteome</keyword>
<evidence type="ECO:0000313" key="10">
    <source>
        <dbReference type="EMBL" id="ORX53662.1"/>
    </source>
</evidence>
<evidence type="ECO:0000256" key="4">
    <source>
        <dbReference type="ARBA" id="ARBA00022692"/>
    </source>
</evidence>
<evidence type="ECO:0000256" key="1">
    <source>
        <dbReference type="ARBA" id="ARBA00004141"/>
    </source>
</evidence>
<evidence type="ECO:0000256" key="9">
    <source>
        <dbReference type="SAM" id="Phobius"/>
    </source>
</evidence>
<keyword evidence="6" id="KW-0653">Protein transport</keyword>
<feature type="transmembrane region" description="Helical" evidence="9">
    <location>
        <begin position="534"/>
        <end position="553"/>
    </location>
</feature>
<feature type="transmembrane region" description="Helical" evidence="9">
    <location>
        <begin position="451"/>
        <end position="472"/>
    </location>
</feature>
<dbReference type="GO" id="GO:0015031">
    <property type="term" value="P:protein transport"/>
    <property type="evidence" value="ECO:0007669"/>
    <property type="project" value="UniProtKB-KW"/>
</dbReference>
<protein>
    <submittedName>
        <fullName evidence="10">OPT family small oligopeptide transporter</fullName>
    </submittedName>
</protein>
<dbReference type="GO" id="GO:0016020">
    <property type="term" value="C:membrane"/>
    <property type="evidence" value="ECO:0007669"/>
    <property type="project" value="UniProtKB-SubCell"/>
</dbReference>
<feature type="transmembrane region" description="Helical" evidence="9">
    <location>
        <begin position="684"/>
        <end position="706"/>
    </location>
</feature>
<sequence>MKEWKNGTTVLKEKTEAEDVTESVDDVYLEKDEMVMDEDVDISIVNELAAMEDDPTVVVFTFRSLLVGILLSCLSASVSQLMLFKPVGIPLTTTFMLMVAYVCCKAMEKYFPKGAWLNPGPFTAKEHTCIYVMVSSANTSAYGTLVLGVQHLYYKNSPSVIGSLLFLLATQLVGYGIAGQLRRTLVYPAKMIWPASLPTVSLLRTMNENKGDSHWRTKFFFIVFLAIFIYEFIPQYMFPMLGGISVFCLAKGNSVWFQRLFGGLAVNEGLGILQLCFDWNYLSSFSPLVFPLYTQINVYVGVLLMYILAPLFYYYNVWNAQKFPFMSNSLFAYNATTGQSKLYPQHDVLNADNSLNQTKLEHVGHPHFSTWGAVTYVFINFAVTASISHVALYHGRDIWDSMRNFKNQKMDVHMRLMAAYKEVPNWWYYSLFVMGIALNIAVAYMNESQLPWYGVITSIMISVVLSLPLNLIEAVTGRGFGLNVFTEMIGGLMFTGQPVANMYFKTLGFNTCVQAGRLANDLKIGHYMKISPRIVFFNQIIGTVIGCIFNYMVNVSIVTSQHDILIDPETRSNVWNGASMQTMNSAAITWGAIGPTAMFGPGTQYYIILWAFVIGFFLPVPFWVLHKLYPHVGYNFVNVPMVLIGLVVMPGSATSFVFTSFILTMVSQWYLKRYHRQWFVKYNYLISTALDSGTSLMVFFVAFALMGGGDGNPHPFPDWWGNRQDIKYVDYCCMDC</sequence>
<keyword evidence="8 9" id="KW-0472">Membrane</keyword>
<keyword evidence="5" id="KW-0571">Peptide transport</keyword>
<keyword evidence="4 9" id="KW-0812">Transmembrane</keyword>
<feature type="transmembrane region" description="Helical" evidence="9">
    <location>
        <begin position="605"/>
        <end position="625"/>
    </location>
</feature>
<feature type="transmembrane region" description="Helical" evidence="9">
    <location>
        <begin position="637"/>
        <end position="663"/>
    </location>
</feature>
<comment type="similarity">
    <text evidence="2">Belongs to the oligopeptide OPT transporter family.</text>
</comment>
<evidence type="ECO:0000256" key="3">
    <source>
        <dbReference type="ARBA" id="ARBA00022448"/>
    </source>
</evidence>
<feature type="transmembrane region" description="Helical" evidence="9">
    <location>
        <begin position="426"/>
        <end position="445"/>
    </location>
</feature>
<evidence type="ECO:0000256" key="8">
    <source>
        <dbReference type="ARBA" id="ARBA00023136"/>
    </source>
</evidence>
<feature type="transmembrane region" description="Helical" evidence="9">
    <location>
        <begin position="257"/>
        <end position="277"/>
    </location>
</feature>